<dbReference type="OrthoDB" id="277961at2759"/>
<evidence type="ECO:0000256" key="3">
    <source>
        <dbReference type="ARBA" id="ARBA00007869"/>
    </source>
</evidence>
<evidence type="ECO:0000256" key="4">
    <source>
        <dbReference type="ARBA" id="ARBA00022517"/>
    </source>
</evidence>
<evidence type="ECO:0000256" key="9">
    <source>
        <dbReference type="SAM" id="MobiDB-lite"/>
    </source>
</evidence>
<feature type="region of interest" description="Disordered" evidence="9">
    <location>
        <begin position="94"/>
        <end position="140"/>
    </location>
</feature>
<feature type="region of interest" description="Disordered" evidence="9">
    <location>
        <begin position="1"/>
        <end position="44"/>
    </location>
</feature>
<evidence type="ECO:0000256" key="8">
    <source>
        <dbReference type="RuleBase" id="RU363084"/>
    </source>
</evidence>
<feature type="compositionally biased region" description="Low complexity" evidence="9">
    <location>
        <begin position="1"/>
        <end position="28"/>
    </location>
</feature>
<accession>A0A371DCZ3</accession>
<dbReference type="InterPro" id="IPR005579">
    <property type="entry name" value="Cgr1-like"/>
</dbReference>
<dbReference type="Proteomes" id="UP000256964">
    <property type="component" value="Unassembled WGS sequence"/>
</dbReference>
<evidence type="ECO:0000256" key="2">
    <source>
        <dbReference type="ARBA" id="ARBA00004604"/>
    </source>
</evidence>
<evidence type="ECO:0000313" key="10">
    <source>
        <dbReference type="EMBL" id="RDX50414.1"/>
    </source>
</evidence>
<keyword evidence="11" id="KW-1185">Reference proteome</keyword>
<keyword evidence="5 8" id="KW-0698">rRNA processing</keyword>
<feature type="compositionally biased region" description="Basic and acidic residues" evidence="9">
    <location>
        <begin position="94"/>
        <end position="119"/>
    </location>
</feature>
<comment type="similarity">
    <text evidence="3 8">Belongs to the CGR1 family.</text>
</comment>
<dbReference type="GO" id="GO:0006364">
    <property type="term" value="P:rRNA processing"/>
    <property type="evidence" value="ECO:0007669"/>
    <property type="project" value="UniProtKB-UniRule"/>
</dbReference>
<dbReference type="AlphaFoldDB" id="A0A371DCZ3"/>
<name>A0A371DCZ3_9APHY</name>
<keyword evidence="7 8" id="KW-0539">Nucleus</keyword>
<gene>
    <name evidence="10" type="ORF">OH76DRAFT_1402448</name>
</gene>
<comment type="subcellular location">
    <subcellularLocation>
        <location evidence="2 8">Nucleus</location>
        <location evidence="2 8">Nucleolus</location>
    </subcellularLocation>
</comment>
<dbReference type="GO" id="GO:0005730">
    <property type="term" value="C:nucleolus"/>
    <property type="evidence" value="ECO:0007669"/>
    <property type="project" value="UniProtKB-SubCell"/>
</dbReference>
<dbReference type="EMBL" id="KZ857399">
    <property type="protein sequence ID" value="RDX50414.1"/>
    <property type="molecule type" value="Genomic_DNA"/>
</dbReference>
<reference evidence="10 11" key="1">
    <citation type="journal article" date="2018" name="Biotechnol. Biofuels">
        <title>Integrative visual omics of the white-rot fungus Polyporus brumalis exposes the biotechnological potential of its oxidative enzymes for delignifying raw plant biomass.</title>
        <authorList>
            <person name="Miyauchi S."/>
            <person name="Rancon A."/>
            <person name="Drula E."/>
            <person name="Hage H."/>
            <person name="Chaduli D."/>
            <person name="Favel A."/>
            <person name="Grisel S."/>
            <person name="Henrissat B."/>
            <person name="Herpoel-Gimbert I."/>
            <person name="Ruiz-Duenas F.J."/>
            <person name="Chevret D."/>
            <person name="Hainaut M."/>
            <person name="Lin J."/>
            <person name="Wang M."/>
            <person name="Pangilinan J."/>
            <person name="Lipzen A."/>
            <person name="Lesage-Meessen L."/>
            <person name="Navarro D."/>
            <person name="Riley R."/>
            <person name="Grigoriev I.V."/>
            <person name="Zhou S."/>
            <person name="Raouche S."/>
            <person name="Rosso M.N."/>
        </authorList>
    </citation>
    <scope>NUCLEOTIDE SEQUENCE [LARGE SCALE GENOMIC DNA]</scope>
    <source>
        <strain evidence="10 11">BRFM 1820</strain>
    </source>
</reference>
<evidence type="ECO:0000256" key="7">
    <source>
        <dbReference type="ARBA" id="ARBA00023242"/>
    </source>
</evidence>
<sequence>MSEPETISLSASESTAAASATSPEQSSARPLAQTSGGRVSGKTWKVHKAATVRSLLPEGLKTKKWEDRMEKTKKAQAIKKLEAELKEEKLAEAQRRKEITMERKKAAEERRRLEEDKAKMGARKAARLRRRAGRTKKINH</sequence>
<evidence type="ECO:0000256" key="5">
    <source>
        <dbReference type="ARBA" id="ARBA00022552"/>
    </source>
</evidence>
<keyword evidence="4 8" id="KW-0690">Ribosome biogenesis</keyword>
<evidence type="ECO:0000256" key="1">
    <source>
        <dbReference type="ARBA" id="ARBA00004090"/>
    </source>
</evidence>
<keyword evidence="6" id="KW-0175">Coiled coil</keyword>
<dbReference type="Pfam" id="PF03879">
    <property type="entry name" value="Cgr1"/>
    <property type="match status" value="1"/>
</dbReference>
<organism evidence="10 11">
    <name type="scientific">Lentinus brumalis</name>
    <dbReference type="NCBI Taxonomy" id="2498619"/>
    <lineage>
        <taxon>Eukaryota</taxon>
        <taxon>Fungi</taxon>
        <taxon>Dikarya</taxon>
        <taxon>Basidiomycota</taxon>
        <taxon>Agaricomycotina</taxon>
        <taxon>Agaricomycetes</taxon>
        <taxon>Polyporales</taxon>
        <taxon>Polyporaceae</taxon>
        <taxon>Lentinus</taxon>
    </lineage>
</organism>
<proteinExistence type="inferred from homology"/>
<comment type="function">
    <text evidence="1 8">Involved in nucleolar integrity and required for processing of the pre-rRNA for the 60S ribosome subunit.</text>
</comment>
<evidence type="ECO:0000313" key="11">
    <source>
        <dbReference type="Proteomes" id="UP000256964"/>
    </source>
</evidence>
<evidence type="ECO:0000256" key="6">
    <source>
        <dbReference type="ARBA" id="ARBA00023054"/>
    </source>
</evidence>
<protein>
    <recommendedName>
        <fullName evidence="8">rRNA-processing protein</fullName>
    </recommendedName>
</protein>
<feature type="compositionally biased region" description="Basic residues" evidence="9">
    <location>
        <begin position="120"/>
        <end position="140"/>
    </location>
</feature>